<evidence type="ECO:0000313" key="5">
    <source>
        <dbReference type="EMBL" id="PJE57973.1"/>
    </source>
</evidence>
<evidence type="ECO:0000313" key="6">
    <source>
        <dbReference type="Proteomes" id="UP000231450"/>
    </source>
</evidence>
<comment type="similarity">
    <text evidence="1 3">Belongs to the bacterial ribosomal protein bS6 family.</text>
</comment>
<dbReference type="Proteomes" id="UP000231450">
    <property type="component" value="Unassembled WGS sequence"/>
</dbReference>
<dbReference type="EMBL" id="PFDW01000066">
    <property type="protein sequence ID" value="PJE57973.1"/>
    <property type="molecule type" value="Genomic_DNA"/>
</dbReference>
<comment type="caution">
    <text evidence="5">The sequence shown here is derived from an EMBL/GenBank/DDBJ whole genome shotgun (WGS) entry which is preliminary data.</text>
</comment>
<dbReference type="CDD" id="cd00473">
    <property type="entry name" value="bS6"/>
    <property type="match status" value="1"/>
</dbReference>
<keyword evidence="3" id="KW-0687">Ribonucleoprotein</keyword>
<evidence type="ECO:0000256" key="2">
    <source>
        <dbReference type="ARBA" id="ARBA00035294"/>
    </source>
</evidence>
<sequence length="145" mass="16465">MHEITYILRPEISPEEISNETKKINELVGKNGGSISNEHVGQKRKLAYQIKKADFGIYVTIDAEIPKENLFKIDAELTLNKRVLRHLIIRKESATYSQPTVVAKPKKGSKRLIGRKKTVNEKTIAPAKPKTSMEELDKKLDEILT</sequence>
<dbReference type="GO" id="GO:0003735">
    <property type="term" value="F:structural constituent of ribosome"/>
    <property type="evidence" value="ECO:0007669"/>
    <property type="project" value="InterPro"/>
</dbReference>
<keyword evidence="3 5" id="KW-0689">Ribosomal protein</keyword>
<reference evidence="6" key="1">
    <citation type="submission" date="2017-09" db="EMBL/GenBank/DDBJ databases">
        <title>Depth-based differentiation of microbial function through sediment-hosted aquifers and enrichment of novel symbionts in the deep terrestrial subsurface.</title>
        <authorList>
            <person name="Probst A.J."/>
            <person name="Ladd B."/>
            <person name="Jarett J.K."/>
            <person name="Geller-Mcgrath D.E."/>
            <person name="Sieber C.M.K."/>
            <person name="Emerson J.B."/>
            <person name="Anantharaman K."/>
            <person name="Thomas B.C."/>
            <person name="Malmstrom R."/>
            <person name="Stieglmeier M."/>
            <person name="Klingl A."/>
            <person name="Woyke T."/>
            <person name="Ryan C.M."/>
            <person name="Banfield J.F."/>
        </authorList>
    </citation>
    <scope>NUCLEOTIDE SEQUENCE [LARGE SCALE GENOMIC DNA]</scope>
</reference>
<keyword evidence="3" id="KW-0694">RNA-binding</keyword>
<evidence type="ECO:0000256" key="4">
    <source>
        <dbReference type="SAM" id="MobiDB-lite"/>
    </source>
</evidence>
<dbReference type="InterPro" id="IPR014717">
    <property type="entry name" value="Transl_elong_EF1B/ribsomal_bS6"/>
</dbReference>
<organism evidence="5 6">
    <name type="scientific">Candidatus Portnoybacteria bacterium CG10_big_fil_rev_8_21_14_0_10_36_7</name>
    <dbReference type="NCBI Taxonomy" id="1974812"/>
    <lineage>
        <taxon>Bacteria</taxon>
        <taxon>Candidatus Portnoyibacteriota</taxon>
    </lineage>
</organism>
<dbReference type="AlphaFoldDB" id="A0A2M8KDJ8"/>
<dbReference type="InterPro" id="IPR020814">
    <property type="entry name" value="Ribosomal_S6_plastid/chlpt"/>
</dbReference>
<dbReference type="GO" id="GO:1990904">
    <property type="term" value="C:ribonucleoprotein complex"/>
    <property type="evidence" value="ECO:0007669"/>
    <property type="project" value="UniProtKB-KW"/>
</dbReference>
<dbReference type="NCBIfam" id="TIGR00166">
    <property type="entry name" value="S6"/>
    <property type="match status" value="1"/>
</dbReference>
<dbReference type="GO" id="GO:0005840">
    <property type="term" value="C:ribosome"/>
    <property type="evidence" value="ECO:0007669"/>
    <property type="project" value="UniProtKB-KW"/>
</dbReference>
<dbReference type="PANTHER" id="PTHR21011">
    <property type="entry name" value="MITOCHONDRIAL 28S RIBOSOMAL PROTEIN S6"/>
    <property type="match status" value="1"/>
</dbReference>
<feature type="compositionally biased region" description="Basic and acidic residues" evidence="4">
    <location>
        <begin position="131"/>
        <end position="145"/>
    </location>
</feature>
<protein>
    <recommendedName>
        <fullName evidence="2 3">Small ribosomal subunit protein bS6</fullName>
    </recommendedName>
</protein>
<name>A0A2M8KDJ8_9BACT</name>
<dbReference type="Gene3D" id="3.30.70.60">
    <property type="match status" value="1"/>
</dbReference>
<gene>
    <name evidence="3 5" type="primary">rpsF</name>
    <name evidence="5" type="ORF">COU81_03240</name>
</gene>
<feature type="region of interest" description="Disordered" evidence="4">
    <location>
        <begin position="122"/>
        <end position="145"/>
    </location>
</feature>
<dbReference type="GO" id="GO:0005737">
    <property type="term" value="C:cytoplasm"/>
    <property type="evidence" value="ECO:0007669"/>
    <property type="project" value="UniProtKB-ARBA"/>
</dbReference>
<dbReference type="InterPro" id="IPR000529">
    <property type="entry name" value="Ribosomal_bS6"/>
</dbReference>
<comment type="function">
    <text evidence="3">Binds together with bS18 to 16S ribosomal RNA.</text>
</comment>
<dbReference type="Pfam" id="PF01250">
    <property type="entry name" value="Ribosomal_S6"/>
    <property type="match status" value="1"/>
</dbReference>
<keyword evidence="3" id="KW-0699">rRNA-binding</keyword>
<proteinExistence type="inferred from homology"/>
<dbReference type="SUPFAM" id="SSF54995">
    <property type="entry name" value="Ribosomal protein S6"/>
    <property type="match status" value="1"/>
</dbReference>
<dbReference type="PANTHER" id="PTHR21011:SF1">
    <property type="entry name" value="SMALL RIBOSOMAL SUBUNIT PROTEIN BS6M"/>
    <property type="match status" value="1"/>
</dbReference>
<evidence type="ECO:0000256" key="3">
    <source>
        <dbReference type="HAMAP-Rule" id="MF_00360"/>
    </source>
</evidence>
<dbReference type="InterPro" id="IPR035980">
    <property type="entry name" value="Ribosomal_bS6_sf"/>
</dbReference>
<dbReference type="HAMAP" id="MF_00360">
    <property type="entry name" value="Ribosomal_bS6"/>
    <property type="match status" value="1"/>
</dbReference>
<dbReference type="GO" id="GO:0006412">
    <property type="term" value="P:translation"/>
    <property type="evidence" value="ECO:0007669"/>
    <property type="project" value="UniProtKB-UniRule"/>
</dbReference>
<accession>A0A2M8KDJ8</accession>
<dbReference type="GO" id="GO:0070181">
    <property type="term" value="F:small ribosomal subunit rRNA binding"/>
    <property type="evidence" value="ECO:0007669"/>
    <property type="project" value="TreeGrafter"/>
</dbReference>
<evidence type="ECO:0000256" key="1">
    <source>
        <dbReference type="ARBA" id="ARBA00009512"/>
    </source>
</evidence>